<keyword evidence="1" id="KW-1133">Transmembrane helix</keyword>
<feature type="transmembrane region" description="Helical" evidence="1">
    <location>
        <begin position="379"/>
        <end position="403"/>
    </location>
</feature>
<evidence type="ECO:0000256" key="2">
    <source>
        <dbReference type="SAM" id="SignalP"/>
    </source>
</evidence>
<organism evidence="3 4">
    <name type="scientific">Candidatus Nephthysia bennettiae</name>
    <dbReference type="NCBI Taxonomy" id="3127016"/>
    <lineage>
        <taxon>Bacteria</taxon>
        <taxon>Bacillati</taxon>
        <taxon>Candidatus Dormiibacterota</taxon>
        <taxon>Candidatus Dormibacteria</taxon>
        <taxon>Candidatus Dormibacterales</taxon>
        <taxon>Candidatus Dormibacteraceae</taxon>
        <taxon>Candidatus Nephthysia</taxon>
    </lineage>
</organism>
<feature type="chain" id="PRO_5037359209" description="ABC3 transporter permease protein domain-containing protein" evidence="2">
    <location>
        <begin position="28"/>
        <end position="679"/>
    </location>
</feature>
<feature type="transmembrane region" description="Helical" evidence="1">
    <location>
        <begin position="520"/>
        <end position="539"/>
    </location>
</feature>
<feature type="transmembrane region" description="Helical" evidence="1">
    <location>
        <begin position="551"/>
        <end position="571"/>
    </location>
</feature>
<feature type="transmembrane region" description="Helical" evidence="1">
    <location>
        <begin position="424"/>
        <end position="444"/>
    </location>
</feature>
<dbReference type="GO" id="GO:0005886">
    <property type="term" value="C:plasma membrane"/>
    <property type="evidence" value="ECO:0007669"/>
    <property type="project" value="UniProtKB-SubCell"/>
</dbReference>
<protein>
    <recommendedName>
        <fullName evidence="5">ABC3 transporter permease protein domain-containing protein</fullName>
    </recommendedName>
</protein>
<feature type="signal peptide" evidence="2">
    <location>
        <begin position="1"/>
        <end position="27"/>
    </location>
</feature>
<keyword evidence="1" id="KW-0812">Transmembrane</keyword>
<keyword evidence="1" id="KW-0472">Membrane</keyword>
<evidence type="ECO:0000256" key="1">
    <source>
        <dbReference type="SAM" id="Phobius"/>
    </source>
</evidence>
<dbReference type="EMBL" id="JAEKNR010000154">
    <property type="protein sequence ID" value="MBJ7599445.1"/>
    <property type="molecule type" value="Genomic_DNA"/>
</dbReference>
<feature type="transmembrane region" description="Helical" evidence="1">
    <location>
        <begin position="286"/>
        <end position="309"/>
    </location>
</feature>
<feature type="transmembrane region" description="Helical" evidence="1">
    <location>
        <begin position="608"/>
        <end position="628"/>
    </location>
</feature>
<evidence type="ECO:0000313" key="3">
    <source>
        <dbReference type="EMBL" id="MBJ7599445.1"/>
    </source>
</evidence>
<name>A0A934KC26_9BACT</name>
<evidence type="ECO:0008006" key="5">
    <source>
        <dbReference type="Google" id="ProtNLM"/>
    </source>
</evidence>
<proteinExistence type="predicted"/>
<feature type="transmembrane region" description="Helical" evidence="1">
    <location>
        <begin position="330"/>
        <end position="359"/>
    </location>
</feature>
<feature type="transmembrane region" description="Helical" evidence="1">
    <location>
        <begin position="464"/>
        <end position="484"/>
    </location>
</feature>
<keyword evidence="4" id="KW-1185">Reference proteome</keyword>
<dbReference type="AlphaFoldDB" id="A0A934KC26"/>
<evidence type="ECO:0000313" key="4">
    <source>
        <dbReference type="Proteomes" id="UP000612893"/>
    </source>
</evidence>
<gene>
    <name evidence="3" type="ORF">JF922_15375</name>
</gene>
<accession>A0A934KC26</accession>
<keyword evidence="2" id="KW-0732">Signal</keyword>
<dbReference type="Proteomes" id="UP000612893">
    <property type="component" value="Unassembled WGS sequence"/>
</dbReference>
<feature type="transmembrane region" description="Helical" evidence="1">
    <location>
        <begin position="634"/>
        <end position="661"/>
    </location>
</feature>
<comment type="caution">
    <text evidence="3">The sequence shown here is derived from an EMBL/GenBank/DDBJ whole genome shotgun (WGS) entry which is preliminary data.</text>
</comment>
<reference evidence="3" key="1">
    <citation type="submission" date="2020-10" db="EMBL/GenBank/DDBJ databases">
        <title>Ca. Dormibacterota MAGs.</title>
        <authorList>
            <person name="Montgomery K."/>
        </authorList>
    </citation>
    <scope>NUCLEOTIDE SEQUENCE [LARGE SCALE GENOMIC DNA]</scope>
    <source>
        <strain evidence="3">SC8812_S17_10</strain>
    </source>
</reference>
<sequence length="679" mass="70425">MRQLRLKSGWTATLVLGLGMAFAVAVAAPLAGVMAADASLRAAVGGPGSDVPLTVAQQKVPDQSGFESAQARLASRVEGRLGRYLAGSSALATLGPLTPASLNEIPAPARVDSSRLAVGYLRDLADQVELVAGAVPPDGLGGSADVAATMAQTEADALGLHLGDRLCLDFATGGSRWCARVAGLWRPLQGGDPFRLETARQVELVVGRYDFYRLMKLAAAPVATVGRQFHVDVNSLDYRNAGDLVSGVRDLRRYFTSQGDLFDTSLDGVVEGFEARQRGVRIASQMLGAALAALVLCVTAFLAGHFLRLQDRELRLVRARGWPRRRTKRLLMLQLSLLVFVPLVLGAGLALGLAAVFGLTVFGVPPPWPRLADGLSTALPVLAALASLTLLWFGLSWRAGLAADGRVARQASSGSSDSRGRRAPAALTVLGAVAALALLAAVRLQEDPAPRWSPAAPAGSGPAVDWLTAGASLVAVLLLSAVAVQGLPLVARLAAGLDQQVSGSLARWQLGRRPWQHSQIAFLLTAAVAVATVGVLAATGGPPPGQPLAEVATLIAGALGALLIALFAFALHFRAVAGERAAEYAALLVSGLPGRALRRSLVIEQRAVLWHGLGFGIAWGVALALALLPSDPLGAVFVAAAARGAAILLAFTGAMVVAGWATRTWLGRIDPGDRLRALP</sequence>